<keyword evidence="3" id="KW-0804">Transcription</keyword>
<keyword evidence="1" id="KW-0805">Transcription regulation</keyword>
<dbReference type="InterPro" id="IPR050204">
    <property type="entry name" value="AraC_XylS_family_regulators"/>
</dbReference>
<keyword evidence="6" id="KW-1185">Reference proteome</keyword>
<proteinExistence type="predicted"/>
<dbReference type="PANTHER" id="PTHR46796">
    <property type="entry name" value="HTH-TYPE TRANSCRIPTIONAL ACTIVATOR RHAS-RELATED"/>
    <property type="match status" value="1"/>
</dbReference>
<keyword evidence="2 5" id="KW-0238">DNA-binding</keyword>
<sequence length="312" mass="33597">MRVAGMRGGPEFMRDGPGDVLAALLRRVRIGVARFGRVEMGAPWGVRLAERDTVSLHLVLDGDLWVDDVPIGVGDLVALHSGRHTLRNDRGAELVDEPEWPAGEGLSVFRRHGGDGPRTVLLCAELTVEGAARSLLLRALPPLVHLPTGLPHLAALLDALRDEIRERRPATEVVAARLVELVLLQVIRAELARPAESGSWRAALADARIGLALAAVYGEPARQWTVAGLAKVAGMSRAAFAPRFRELVGEGPGAHLTRWRMDLATALLLEQPDLSVAQVAAQVGYGSEFAFSTAFRRATGSPPGRYRNTRLA</sequence>
<dbReference type="PROSITE" id="PS00041">
    <property type="entry name" value="HTH_ARAC_FAMILY_1"/>
    <property type="match status" value="1"/>
</dbReference>
<dbReference type="SUPFAM" id="SSF46689">
    <property type="entry name" value="Homeodomain-like"/>
    <property type="match status" value="2"/>
</dbReference>
<evidence type="ECO:0000256" key="3">
    <source>
        <dbReference type="ARBA" id="ARBA00023163"/>
    </source>
</evidence>
<dbReference type="AlphaFoldDB" id="A0A1H9XQJ5"/>
<dbReference type="Proteomes" id="UP000199051">
    <property type="component" value="Unassembled WGS sequence"/>
</dbReference>
<dbReference type="STRING" id="155974.SAMN04487818_11967"/>
<feature type="domain" description="HTH araC/xylS-type" evidence="4">
    <location>
        <begin position="210"/>
        <end position="309"/>
    </location>
</feature>
<dbReference type="SMART" id="SM00342">
    <property type="entry name" value="HTH_ARAC"/>
    <property type="match status" value="1"/>
</dbReference>
<dbReference type="GO" id="GO:0003700">
    <property type="term" value="F:DNA-binding transcription factor activity"/>
    <property type="evidence" value="ECO:0007669"/>
    <property type="project" value="InterPro"/>
</dbReference>
<dbReference type="InterPro" id="IPR032783">
    <property type="entry name" value="AraC_lig"/>
</dbReference>
<dbReference type="InterPro" id="IPR018062">
    <property type="entry name" value="HTH_AraC-typ_CS"/>
</dbReference>
<dbReference type="InterPro" id="IPR018060">
    <property type="entry name" value="HTH_AraC"/>
</dbReference>
<dbReference type="Pfam" id="PF12833">
    <property type="entry name" value="HTH_18"/>
    <property type="match status" value="1"/>
</dbReference>
<dbReference type="PROSITE" id="PS01124">
    <property type="entry name" value="HTH_ARAC_FAMILY_2"/>
    <property type="match status" value="1"/>
</dbReference>
<evidence type="ECO:0000259" key="4">
    <source>
        <dbReference type="PROSITE" id="PS01124"/>
    </source>
</evidence>
<gene>
    <name evidence="5" type="ORF">SAMN04487818_11967</name>
</gene>
<name>A0A1H9XQJ5_9PSEU</name>
<evidence type="ECO:0000256" key="2">
    <source>
        <dbReference type="ARBA" id="ARBA00023125"/>
    </source>
</evidence>
<dbReference type="Pfam" id="PF12852">
    <property type="entry name" value="Cupin_6"/>
    <property type="match status" value="1"/>
</dbReference>
<evidence type="ECO:0000313" key="5">
    <source>
        <dbReference type="EMBL" id="SES48401.1"/>
    </source>
</evidence>
<dbReference type="InterPro" id="IPR020449">
    <property type="entry name" value="Tscrpt_reg_AraC-type_HTH"/>
</dbReference>
<evidence type="ECO:0000256" key="1">
    <source>
        <dbReference type="ARBA" id="ARBA00023015"/>
    </source>
</evidence>
<organism evidence="5 6">
    <name type="scientific">Actinokineospora terrae</name>
    <dbReference type="NCBI Taxonomy" id="155974"/>
    <lineage>
        <taxon>Bacteria</taxon>
        <taxon>Bacillati</taxon>
        <taxon>Actinomycetota</taxon>
        <taxon>Actinomycetes</taxon>
        <taxon>Pseudonocardiales</taxon>
        <taxon>Pseudonocardiaceae</taxon>
        <taxon>Actinokineospora</taxon>
    </lineage>
</organism>
<protein>
    <submittedName>
        <fullName evidence="5">AraC-type DNA-binding protein</fullName>
    </submittedName>
</protein>
<accession>A0A1H9XQJ5</accession>
<evidence type="ECO:0000313" key="6">
    <source>
        <dbReference type="Proteomes" id="UP000199051"/>
    </source>
</evidence>
<reference evidence="6" key="1">
    <citation type="submission" date="2016-10" db="EMBL/GenBank/DDBJ databases">
        <authorList>
            <person name="Varghese N."/>
            <person name="Submissions S."/>
        </authorList>
    </citation>
    <scope>NUCLEOTIDE SEQUENCE [LARGE SCALE GENOMIC DNA]</scope>
    <source>
        <strain evidence="6">DSM 44260</strain>
    </source>
</reference>
<dbReference type="GO" id="GO:0043565">
    <property type="term" value="F:sequence-specific DNA binding"/>
    <property type="evidence" value="ECO:0007669"/>
    <property type="project" value="InterPro"/>
</dbReference>
<dbReference type="PRINTS" id="PR00032">
    <property type="entry name" value="HTHARAC"/>
</dbReference>
<dbReference type="Gene3D" id="1.10.10.60">
    <property type="entry name" value="Homeodomain-like"/>
    <property type="match status" value="2"/>
</dbReference>
<dbReference type="PANTHER" id="PTHR46796:SF13">
    <property type="entry name" value="HTH-TYPE TRANSCRIPTIONAL ACTIVATOR RHAS"/>
    <property type="match status" value="1"/>
</dbReference>
<dbReference type="EMBL" id="FOGI01000019">
    <property type="protein sequence ID" value="SES48401.1"/>
    <property type="molecule type" value="Genomic_DNA"/>
</dbReference>
<dbReference type="InterPro" id="IPR009057">
    <property type="entry name" value="Homeodomain-like_sf"/>
</dbReference>